<feature type="compositionally biased region" description="Basic and acidic residues" evidence="1">
    <location>
        <begin position="410"/>
        <end position="424"/>
    </location>
</feature>
<gene>
    <name evidence="3" type="primary">LOC138929236</name>
</gene>
<feature type="region of interest" description="Disordered" evidence="1">
    <location>
        <begin position="265"/>
        <end position="424"/>
    </location>
</feature>
<reference evidence="3" key="1">
    <citation type="submission" date="2025-08" db="UniProtKB">
        <authorList>
            <consortium name="RefSeq"/>
        </authorList>
    </citation>
    <scope>IDENTIFICATION</scope>
    <source>
        <strain evidence="3">14028-0561.14</strain>
        <tissue evidence="3">Whole fly</tissue>
    </source>
</reference>
<feature type="compositionally biased region" description="Basic and acidic residues" evidence="1">
    <location>
        <begin position="39"/>
        <end position="50"/>
    </location>
</feature>
<feature type="compositionally biased region" description="Polar residues" evidence="1">
    <location>
        <begin position="149"/>
        <end position="176"/>
    </location>
</feature>
<protein>
    <submittedName>
        <fullName evidence="3">Triadin-like</fullName>
    </submittedName>
</protein>
<evidence type="ECO:0000313" key="2">
    <source>
        <dbReference type="Proteomes" id="UP001652661"/>
    </source>
</evidence>
<dbReference type="GeneID" id="138929236"/>
<feature type="compositionally biased region" description="Polar residues" evidence="1">
    <location>
        <begin position="351"/>
        <end position="365"/>
    </location>
</feature>
<keyword evidence="2" id="KW-1185">Reference proteome</keyword>
<evidence type="ECO:0000313" key="3">
    <source>
        <dbReference type="RefSeq" id="XP_070144665.1"/>
    </source>
</evidence>
<feature type="compositionally biased region" description="Polar residues" evidence="1">
    <location>
        <begin position="14"/>
        <end position="24"/>
    </location>
</feature>
<sequence length="440" mass="48906">MGILFPEQQQVKLKQTNVPSSINNEGKLINEQAAGKQTADVKPKAKENTHETPMIVQQSAPLEHGKQKDLAPWPQQELEMAENQQFAFPQPVGGGEQVRIMSPEQKMEVKQIGNEVEIVHELAADKPKADDKPQAKQDEQFHVNKEQQTKAPNEKQSVLNISEQAKQLKTSEQPNTMAAKAEIKPETSTKTAGLPEKDIPETSKHGKKGTFAISLKELQLIRKYNLVNTANWLDRHFATPSLLGSGEGVEIISPEQQQLTLDARIRSGTKNEVEEVNELNAGERNKDGEPKAKKAKEAEQLNVKNPEQPKSKNPQPLHARKQLQTKAQEKEQQPNQSKKNNQPKLTAPPKATQNAANSGGASSRQRSLRDNAVSSQQKKLLQKRSYSKINNAGSCVVKEVKKQPMQPKTTEPEPQRRTAVLPDKEQTNKSALFLFGCSCL</sequence>
<organism evidence="2 3">
    <name type="scientific">Drosophila kikkawai</name>
    <name type="common">Fruit fly</name>
    <dbReference type="NCBI Taxonomy" id="30033"/>
    <lineage>
        <taxon>Eukaryota</taxon>
        <taxon>Metazoa</taxon>
        <taxon>Ecdysozoa</taxon>
        <taxon>Arthropoda</taxon>
        <taxon>Hexapoda</taxon>
        <taxon>Insecta</taxon>
        <taxon>Pterygota</taxon>
        <taxon>Neoptera</taxon>
        <taxon>Endopterygota</taxon>
        <taxon>Diptera</taxon>
        <taxon>Brachycera</taxon>
        <taxon>Muscomorpha</taxon>
        <taxon>Ephydroidea</taxon>
        <taxon>Drosophilidae</taxon>
        <taxon>Drosophila</taxon>
        <taxon>Sophophora</taxon>
    </lineage>
</organism>
<feature type="compositionally biased region" description="Basic and acidic residues" evidence="1">
    <location>
        <begin position="121"/>
        <end position="148"/>
    </location>
</feature>
<feature type="compositionally biased region" description="Basic and acidic residues" evidence="1">
    <location>
        <begin position="281"/>
        <end position="299"/>
    </location>
</feature>
<dbReference type="Proteomes" id="UP001652661">
    <property type="component" value="Chromosome X"/>
</dbReference>
<proteinExistence type="predicted"/>
<feature type="compositionally biased region" description="Basic and acidic residues" evidence="1">
    <location>
        <begin position="195"/>
        <end position="204"/>
    </location>
</feature>
<feature type="region of interest" description="Disordered" evidence="1">
    <location>
        <begin position="14"/>
        <end position="70"/>
    </location>
</feature>
<feature type="region of interest" description="Disordered" evidence="1">
    <location>
        <begin position="121"/>
        <end position="207"/>
    </location>
</feature>
<dbReference type="RefSeq" id="XP_070144665.1">
    <property type="nucleotide sequence ID" value="XM_070288564.1"/>
</dbReference>
<evidence type="ECO:0000256" key="1">
    <source>
        <dbReference type="SAM" id="MobiDB-lite"/>
    </source>
</evidence>
<feature type="compositionally biased region" description="Low complexity" evidence="1">
    <location>
        <begin position="333"/>
        <end position="344"/>
    </location>
</feature>
<name>A0ABM4GPL3_DROKI</name>
<accession>A0ABM4GPL3</accession>